<dbReference type="EMBL" id="BMIB01000001">
    <property type="protein sequence ID" value="GGH58112.1"/>
    <property type="molecule type" value="Genomic_DNA"/>
</dbReference>
<keyword evidence="9" id="KW-0645">Protease</keyword>
<dbReference type="Proteomes" id="UP000627292">
    <property type="component" value="Unassembled WGS sequence"/>
</dbReference>
<dbReference type="GO" id="GO:0004252">
    <property type="term" value="F:serine-type endopeptidase activity"/>
    <property type="evidence" value="ECO:0007669"/>
    <property type="project" value="InterPro"/>
</dbReference>
<feature type="transmembrane region" description="Helical" evidence="7">
    <location>
        <begin position="85"/>
        <end position="104"/>
    </location>
</feature>
<evidence type="ECO:0000256" key="5">
    <source>
        <dbReference type="ARBA" id="ARBA00022989"/>
    </source>
</evidence>
<keyword evidence="6 7" id="KW-0472">Membrane</keyword>
<comment type="caution">
    <text evidence="9">The sequence shown here is derived from an EMBL/GenBank/DDBJ whole genome shotgun (WGS) entry which is preliminary data.</text>
</comment>
<dbReference type="PANTHER" id="PTHR43731">
    <property type="entry name" value="RHOMBOID PROTEASE"/>
    <property type="match status" value="1"/>
</dbReference>
<dbReference type="InterPro" id="IPR050925">
    <property type="entry name" value="Rhomboid_protease_S54"/>
</dbReference>
<dbReference type="InterPro" id="IPR022764">
    <property type="entry name" value="Peptidase_S54_rhomboid_dom"/>
</dbReference>
<comment type="subcellular location">
    <subcellularLocation>
        <location evidence="1">Membrane</location>
        <topology evidence="1">Multi-pass membrane protein</topology>
    </subcellularLocation>
</comment>
<dbReference type="GO" id="GO:0006508">
    <property type="term" value="P:proteolysis"/>
    <property type="evidence" value="ECO:0007669"/>
    <property type="project" value="UniProtKB-KW"/>
</dbReference>
<dbReference type="Pfam" id="PF01694">
    <property type="entry name" value="Rhomboid"/>
    <property type="match status" value="1"/>
</dbReference>
<gene>
    <name evidence="9" type="ORF">GCM10011379_03520</name>
</gene>
<dbReference type="Gene3D" id="1.20.1540.10">
    <property type="entry name" value="Rhomboid-like"/>
    <property type="match status" value="1"/>
</dbReference>
<evidence type="ECO:0000256" key="1">
    <source>
        <dbReference type="ARBA" id="ARBA00004141"/>
    </source>
</evidence>
<dbReference type="GO" id="GO:0016020">
    <property type="term" value="C:membrane"/>
    <property type="evidence" value="ECO:0007669"/>
    <property type="project" value="UniProtKB-SubCell"/>
</dbReference>
<name>A0A917ILM3_9BACT</name>
<evidence type="ECO:0000313" key="9">
    <source>
        <dbReference type="EMBL" id="GGH58112.1"/>
    </source>
</evidence>
<proteinExistence type="inferred from homology"/>
<dbReference type="RefSeq" id="WP_188950111.1">
    <property type="nucleotide sequence ID" value="NZ_BMIB01000001.1"/>
</dbReference>
<dbReference type="AlphaFoldDB" id="A0A917ILM3"/>
<feature type="transmembrane region" description="Helical" evidence="7">
    <location>
        <begin position="41"/>
        <end position="65"/>
    </location>
</feature>
<keyword evidence="4" id="KW-0378">Hydrolase</keyword>
<feature type="transmembrane region" description="Helical" evidence="7">
    <location>
        <begin position="176"/>
        <end position="195"/>
    </location>
</feature>
<evidence type="ECO:0000256" key="6">
    <source>
        <dbReference type="ARBA" id="ARBA00023136"/>
    </source>
</evidence>
<protein>
    <submittedName>
        <fullName evidence="9">Rhomboid family intramembrane serine protease</fullName>
    </submittedName>
</protein>
<dbReference type="PANTHER" id="PTHR43731:SF14">
    <property type="entry name" value="PRESENILIN-ASSOCIATED RHOMBOID-LIKE PROTEIN, MITOCHONDRIAL"/>
    <property type="match status" value="1"/>
</dbReference>
<organism evidence="9 10">
    <name type="scientific">Filimonas zeae</name>
    <dbReference type="NCBI Taxonomy" id="1737353"/>
    <lineage>
        <taxon>Bacteria</taxon>
        <taxon>Pseudomonadati</taxon>
        <taxon>Bacteroidota</taxon>
        <taxon>Chitinophagia</taxon>
        <taxon>Chitinophagales</taxon>
        <taxon>Chitinophagaceae</taxon>
        <taxon>Filimonas</taxon>
    </lineage>
</organism>
<feature type="transmembrane region" description="Helical" evidence="7">
    <location>
        <begin position="110"/>
        <end position="132"/>
    </location>
</feature>
<dbReference type="InterPro" id="IPR035952">
    <property type="entry name" value="Rhomboid-like_sf"/>
</dbReference>
<keyword evidence="5 7" id="KW-1133">Transmembrane helix</keyword>
<evidence type="ECO:0000313" key="10">
    <source>
        <dbReference type="Proteomes" id="UP000627292"/>
    </source>
</evidence>
<reference evidence="9" key="1">
    <citation type="journal article" date="2014" name="Int. J. Syst. Evol. Microbiol.">
        <title>Complete genome sequence of Corynebacterium casei LMG S-19264T (=DSM 44701T), isolated from a smear-ripened cheese.</title>
        <authorList>
            <consortium name="US DOE Joint Genome Institute (JGI-PGF)"/>
            <person name="Walter F."/>
            <person name="Albersmeier A."/>
            <person name="Kalinowski J."/>
            <person name="Ruckert C."/>
        </authorList>
    </citation>
    <scope>NUCLEOTIDE SEQUENCE</scope>
    <source>
        <strain evidence="9">CGMCC 1.15290</strain>
    </source>
</reference>
<evidence type="ECO:0000256" key="2">
    <source>
        <dbReference type="ARBA" id="ARBA00009045"/>
    </source>
</evidence>
<feature type="domain" description="Peptidase S54 rhomboid" evidence="8">
    <location>
        <begin position="39"/>
        <end position="191"/>
    </location>
</feature>
<accession>A0A917ILM3</accession>
<reference evidence="9" key="2">
    <citation type="submission" date="2020-09" db="EMBL/GenBank/DDBJ databases">
        <authorList>
            <person name="Sun Q."/>
            <person name="Zhou Y."/>
        </authorList>
    </citation>
    <scope>NUCLEOTIDE SEQUENCE</scope>
    <source>
        <strain evidence="9">CGMCC 1.15290</strain>
    </source>
</reference>
<evidence type="ECO:0000256" key="7">
    <source>
        <dbReference type="SAM" id="Phobius"/>
    </source>
</evidence>
<evidence type="ECO:0000256" key="4">
    <source>
        <dbReference type="ARBA" id="ARBA00022801"/>
    </source>
</evidence>
<evidence type="ECO:0000259" key="8">
    <source>
        <dbReference type="Pfam" id="PF01694"/>
    </source>
</evidence>
<evidence type="ECO:0000256" key="3">
    <source>
        <dbReference type="ARBA" id="ARBA00022692"/>
    </source>
</evidence>
<sequence>MTVTIAIIVLTVLISLSAENNYKVKSDLAFVPTAVHYRKQWYRFITGAFVHSGYMHLAFNMYALYMFGQLIEMSFMNIFGVTGKLVYALLYLTAAVACDLPNYAKHKDNYGFSSVGASGAISAVSFCFMLLYPAQKMGIIFIPFLKIPAFLFAPLFLIATSYMAKQENSRIDHSAHLWGAIYGMAFLIVIGYFVADFNVLSNFVYQIGTYFHLV</sequence>
<comment type="similarity">
    <text evidence="2">Belongs to the peptidase S54 family.</text>
</comment>
<keyword evidence="10" id="KW-1185">Reference proteome</keyword>
<dbReference type="SUPFAM" id="SSF144091">
    <property type="entry name" value="Rhomboid-like"/>
    <property type="match status" value="1"/>
</dbReference>
<feature type="transmembrane region" description="Helical" evidence="7">
    <location>
        <begin position="144"/>
        <end position="164"/>
    </location>
</feature>
<keyword evidence="3 7" id="KW-0812">Transmembrane</keyword>